<sequence>MAPSLVASLKAATIDDHGDILDAANAALKSSKSDSLALQTRVIALIKLDRYEDALRAVAEGGDSLKAQCIVETAYALYKTGQLDEAAKMIAAAANKTDAVKHLDGQIAYRAERFEDAWNVYNGFDDTNEDGDLIINKLAVLAQLGWQGKGSDDYAIDVKSIVAFEVAYNLACFNVSKGNLLTALQLLQLARRLCDQSDDLSDEEKQSELVPILVQQVYVYSRLGLSDKALEIQKLLTLTDDCGDDTKALAKTNSIILSSSDVTNPFLARRSIESSIHEAKGQKLFEYQFAALRQLQLVLDLAVQKFKGSQNIAKEVSLTGPDASAAVNGFAPIGVAAASWMSPEKALATAAALFSKRSHDAGLALTLIQLSSQTGQTASAINYLETFFKSLETAADDKSLKVRYAPGIVAVAVSLYNLAGRSHVARAELGKAAAFWQKHPGASARSLLVEAGLELLKSDKEEDLKLASETFTSLMSSSANNEMASAGLVAALASSDEDKAKALATDIPTAKALTKSIDAQALLDAGVAANPKTACGTKRAAPSTSAPSAPAKKRRHRKLPANYEEGKQPDPERWLPLRDRSTYRPKGGKKGKKKAEALTQGGVVKGEETLELVGGAGAVKVEKAPQVSGAAKKKKKGRK</sequence>
<evidence type="ECO:0000256" key="7">
    <source>
        <dbReference type="ARBA" id="ARBA00023135"/>
    </source>
</evidence>
<dbReference type="InterPro" id="IPR011990">
    <property type="entry name" value="TPR-like_helical_dom_sf"/>
</dbReference>
<dbReference type="GO" id="GO:0043022">
    <property type="term" value="F:ribosome binding"/>
    <property type="evidence" value="ECO:0007669"/>
    <property type="project" value="TreeGrafter"/>
</dbReference>
<evidence type="ECO:0000256" key="8">
    <source>
        <dbReference type="ARBA" id="ARBA00023274"/>
    </source>
</evidence>
<comment type="similarity">
    <text evidence="3 9">Belongs to the SRP72 family.</text>
</comment>
<evidence type="ECO:0000256" key="4">
    <source>
        <dbReference type="ARBA" id="ARBA00018350"/>
    </source>
</evidence>
<dbReference type="Pfam" id="PF17004">
    <property type="entry name" value="SRP_TPR_like"/>
    <property type="match status" value="1"/>
</dbReference>
<dbReference type="InterPro" id="IPR031545">
    <property type="entry name" value="SRP72_TPR-like"/>
</dbReference>
<dbReference type="Gene3D" id="1.25.40.10">
    <property type="entry name" value="Tetratricopeptide repeat domain"/>
    <property type="match status" value="1"/>
</dbReference>
<feature type="compositionally biased region" description="Low complexity" evidence="10">
    <location>
        <begin position="537"/>
        <end position="550"/>
    </location>
</feature>
<dbReference type="EMBL" id="LAEV01001273">
    <property type="protein sequence ID" value="KKA28587.1"/>
    <property type="molecule type" value="Genomic_DNA"/>
</dbReference>
<evidence type="ECO:0000256" key="6">
    <source>
        <dbReference type="ARBA" id="ARBA00022824"/>
    </source>
</evidence>
<proteinExistence type="inferred from homology"/>
<dbReference type="GO" id="GO:0005786">
    <property type="term" value="C:signal recognition particle, endoplasmic reticulum targeting"/>
    <property type="evidence" value="ECO:0007669"/>
    <property type="project" value="UniProtKB-UniRule"/>
</dbReference>
<evidence type="ECO:0000313" key="12">
    <source>
        <dbReference type="EMBL" id="KKA28587.1"/>
    </source>
</evidence>
<reference evidence="12 13" key="1">
    <citation type="submission" date="2015-03" db="EMBL/GenBank/DDBJ databases">
        <authorList>
            <person name="Radwan O."/>
            <person name="Al-Naeli F.A."/>
            <person name="Rendon G.A."/>
            <person name="Fields C."/>
        </authorList>
    </citation>
    <scope>NUCLEOTIDE SEQUENCE [LARGE SCALE GENOMIC DNA]</scope>
    <source>
        <strain evidence="12">CR-DP1</strain>
    </source>
</reference>
<keyword evidence="6" id="KW-0256">Endoplasmic reticulum</keyword>
<comment type="subcellular location">
    <subcellularLocation>
        <location evidence="2 9">Cytoplasm</location>
    </subcellularLocation>
    <subcellularLocation>
        <location evidence="1">Endoplasmic reticulum</location>
    </subcellularLocation>
</comment>
<organism evidence="12 13">
    <name type="scientific">Thielaviopsis punctulata</name>
    <dbReference type="NCBI Taxonomy" id="72032"/>
    <lineage>
        <taxon>Eukaryota</taxon>
        <taxon>Fungi</taxon>
        <taxon>Dikarya</taxon>
        <taxon>Ascomycota</taxon>
        <taxon>Pezizomycotina</taxon>
        <taxon>Sordariomycetes</taxon>
        <taxon>Hypocreomycetidae</taxon>
        <taxon>Microascales</taxon>
        <taxon>Ceratocystidaceae</taxon>
        <taxon>Thielaviopsis</taxon>
    </lineage>
</organism>
<keyword evidence="5 9" id="KW-0963">Cytoplasm</keyword>
<feature type="region of interest" description="Disordered" evidence="10">
    <location>
        <begin position="533"/>
        <end position="601"/>
    </location>
</feature>
<evidence type="ECO:0000256" key="9">
    <source>
        <dbReference type="PIRNR" id="PIRNR038922"/>
    </source>
</evidence>
<dbReference type="GO" id="GO:0008312">
    <property type="term" value="F:7S RNA binding"/>
    <property type="evidence" value="ECO:0007669"/>
    <property type="project" value="InterPro"/>
</dbReference>
<evidence type="ECO:0000256" key="3">
    <source>
        <dbReference type="ARBA" id="ARBA00007676"/>
    </source>
</evidence>
<protein>
    <recommendedName>
        <fullName evidence="4 9">Signal recognition particle subunit SRP72</fullName>
    </recommendedName>
</protein>
<dbReference type="PANTHER" id="PTHR14094">
    <property type="entry name" value="SIGNAL RECOGNITION PARTICLE 72"/>
    <property type="match status" value="1"/>
</dbReference>
<keyword evidence="7 9" id="KW-0733">Signal recognition particle</keyword>
<dbReference type="AlphaFoldDB" id="A0A0F4ZDI7"/>
<accession>A0A0F4ZDI7</accession>
<evidence type="ECO:0000256" key="1">
    <source>
        <dbReference type="ARBA" id="ARBA00004240"/>
    </source>
</evidence>
<gene>
    <name evidence="12" type="ORF">TD95_004724</name>
</gene>
<keyword evidence="13" id="KW-1185">Reference proteome</keyword>
<dbReference type="InterPro" id="IPR026270">
    <property type="entry name" value="SRP72"/>
</dbReference>
<evidence type="ECO:0000256" key="2">
    <source>
        <dbReference type="ARBA" id="ARBA00004496"/>
    </source>
</evidence>
<dbReference type="Pfam" id="PF08492">
    <property type="entry name" value="SRP72"/>
    <property type="match status" value="1"/>
</dbReference>
<evidence type="ECO:0000256" key="5">
    <source>
        <dbReference type="ARBA" id="ARBA00022490"/>
    </source>
</evidence>
<feature type="compositionally biased region" description="Basic and acidic residues" evidence="10">
    <location>
        <begin position="564"/>
        <end position="582"/>
    </location>
</feature>
<feature type="region of interest" description="Disordered" evidence="10">
    <location>
        <begin position="615"/>
        <end position="639"/>
    </location>
</feature>
<comment type="function">
    <text evidence="9">Component of the signal recognition particle (SRP) complex, a ribonucleoprotein complex that mediates the cotranslational targeting of secretory and membrane proteins to the endoplasmic reticulum (ER).</text>
</comment>
<feature type="domain" description="Signal recognition particle SRP72 subunit RNA-binding" evidence="11">
    <location>
        <begin position="548"/>
        <end position="585"/>
    </location>
</feature>
<dbReference type="Proteomes" id="UP000033483">
    <property type="component" value="Unassembled WGS sequence"/>
</dbReference>
<keyword evidence="8 9" id="KW-0687">Ribonucleoprotein</keyword>
<evidence type="ECO:0000313" key="13">
    <source>
        <dbReference type="Proteomes" id="UP000033483"/>
    </source>
</evidence>
<dbReference type="GO" id="GO:0006614">
    <property type="term" value="P:SRP-dependent cotranslational protein targeting to membrane"/>
    <property type="evidence" value="ECO:0007669"/>
    <property type="project" value="UniProtKB-UniRule"/>
</dbReference>
<evidence type="ECO:0000256" key="10">
    <source>
        <dbReference type="SAM" id="MobiDB-lite"/>
    </source>
</evidence>
<dbReference type="InterPro" id="IPR013699">
    <property type="entry name" value="Signal_recog_part_SRP72_RNA-bd"/>
</dbReference>
<name>A0A0F4ZDI7_9PEZI</name>
<comment type="caution">
    <text evidence="12">The sequence shown here is derived from an EMBL/GenBank/DDBJ whole genome shotgun (WGS) entry which is preliminary data.</text>
</comment>
<dbReference type="GO" id="GO:0005783">
    <property type="term" value="C:endoplasmic reticulum"/>
    <property type="evidence" value="ECO:0007669"/>
    <property type="project" value="UniProtKB-SubCell"/>
</dbReference>
<dbReference type="PIRSF" id="PIRSF038922">
    <property type="entry name" value="SRP72"/>
    <property type="match status" value="1"/>
</dbReference>
<dbReference type="PANTHER" id="PTHR14094:SF9">
    <property type="entry name" value="SIGNAL RECOGNITION PARTICLE SUBUNIT SRP72"/>
    <property type="match status" value="1"/>
</dbReference>
<dbReference type="OrthoDB" id="5421607at2759"/>
<evidence type="ECO:0000259" key="11">
    <source>
        <dbReference type="Pfam" id="PF08492"/>
    </source>
</evidence>